<proteinExistence type="predicted"/>
<keyword evidence="2" id="KW-1185">Reference proteome</keyword>
<name>A0A4Y2L236_ARAVE</name>
<organism evidence="1 2">
    <name type="scientific">Araneus ventricosus</name>
    <name type="common">Orbweaver spider</name>
    <name type="synonym">Epeira ventricosa</name>
    <dbReference type="NCBI Taxonomy" id="182803"/>
    <lineage>
        <taxon>Eukaryota</taxon>
        <taxon>Metazoa</taxon>
        <taxon>Ecdysozoa</taxon>
        <taxon>Arthropoda</taxon>
        <taxon>Chelicerata</taxon>
        <taxon>Arachnida</taxon>
        <taxon>Araneae</taxon>
        <taxon>Araneomorphae</taxon>
        <taxon>Entelegynae</taxon>
        <taxon>Araneoidea</taxon>
        <taxon>Araneidae</taxon>
        <taxon>Araneus</taxon>
    </lineage>
</organism>
<sequence>MEWLRHRTVVQNSQSESFEIARKWAMPSYEQNFVPGPLLGDQCELRSDVESVTASCSIFPFSLPGSRDNCVSVFFKRGFCRLKAVPSIIALFAN</sequence>
<dbReference type="EMBL" id="BGPR01005281">
    <property type="protein sequence ID" value="GBN08668.1"/>
    <property type="molecule type" value="Genomic_DNA"/>
</dbReference>
<protein>
    <submittedName>
        <fullName evidence="1">Uncharacterized protein</fullName>
    </submittedName>
</protein>
<gene>
    <name evidence="1" type="ORF">AVEN_249834_1</name>
</gene>
<comment type="caution">
    <text evidence="1">The sequence shown here is derived from an EMBL/GenBank/DDBJ whole genome shotgun (WGS) entry which is preliminary data.</text>
</comment>
<reference evidence="1 2" key="1">
    <citation type="journal article" date="2019" name="Sci. Rep.">
        <title>Orb-weaving spider Araneus ventricosus genome elucidates the spidroin gene catalogue.</title>
        <authorList>
            <person name="Kono N."/>
            <person name="Nakamura H."/>
            <person name="Ohtoshi R."/>
            <person name="Moran D.A.P."/>
            <person name="Shinohara A."/>
            <person name="Yoshida Y."/>
            <person name="Fujiwara M."/>
            <person name="Mori M."/>
            <person name="Tomita M."/>
            <person name="Arakawa K."/>
        </authorList>
    </citation>
    <scope>NUCLEOTIDE SEQUENCE [LARGE SCALE GENOMIC DNA]</scope>
</reference>
<evidence type="ECO:0000313" key="2">
    <source>
        <dbReference type="Proteomes" id="UP000499080"/>
    </source>
</evidence>
<dbReference type="AlphaFoldDB" id="A0A4Y2L236"/>
<accession>A0A4Y2L236</accession>
<evidence type="ECO:0000313" key="1">
    <source>
        <dbReference type="EMBL" id="GBN08668.1"/>
    </source>
</evidence>
<dbReference type="Proteomes" id="UP000499080">
    <property type="component" value="Unassembled WGS sequence"/>
</dbReference>